<dbReference type="PROSITE" id="PS50088">
    <property type="entry name" value="ANK_REPEAT"/>
    <property type="match status" value="2"/>
</dbReference>
<evidence type="ECO:0000313" key="5">
    <source>
        <dbReference type="Proteomes" id="UP001392437"/>
    </source>
</evidence>
<dbReference type="AlphaFoldDB" id="A0AAW0QST1"/>
<keyword evidence="5" id="KW-1185">Reference proteome</keyword>
<dbReference type="InterPro" id="IPR002110">
    <property type="entry name" value="Ankyrin_rpt"/>
</dbReference>
<comment type="caution">
    <text evidence="4">The sequence shown here is derived from an EMBL/GenBank/DDBJ whole genome shotgun (WGS) entry which is preliminary data.</text>
</comment>
<keyword evidence="2 3" id="KW-0040">ANK repeat</keyword>
<feature type="repeat" description="ANK" evidence="3">
    <location>
        <begin position="145"/>
        <end position="177"/>
    </location>
</feature>
<evidence type="ECO:0000256" key="2">
    <source>
        <dbReference type="ARBA" id="ARBA00023043"/>
    </source>
</evidence>
<dbReference type="EMBL" id="JAQQWP010000008">
    <property type="protein sequence ID" value="KAK8105653.1"/>
    <property type="molecule type" value="Genomic_DNA"/>
</dbReference>
<name>A0AAW0QST1_9PEZI</name>
<proteinExistence type="predicted"/>
<dbReference type="Pfam" id="PF00023">
    <property type="entry name" value="Ank"/>
    <property type="match status" value="1"/>
</dbReference>
<evidence type="ECO:0000313" key="4">
    <source>
        <dbReference type="EMBL" id="KAK8105653.1"/>
    </source>
</evidence>
<evidence type="ECO:0000256" key="1">
    <source>
        <dbReference type="ARBA" id="ARBA00022737"/>
    </source>
</evidence>
<reference evidence="4 5" key="1">
    <citation type="submission" date="2023-01" db="EMBL/GenBank/DDBJ databases">
        <title>Analysis of 21 Apiospora genomes using comparative genomics revels a genus with tremendous synthesis potential of carbohydrate active enzymes and secondary metabolites.</title>
        <authorList>
            <person name="Sorensen T."/>
        </authorList>
    </citation>
    <scope>NUCLEOTIDE SEQUENCE [LARGE SCALE GENOMIC DNA]</scope>
    <source>
        <strain evidence="4 5">CBS 117206</strain>
    </source>
</reference>
<dbReference type="SUPFAM" id="SSF48403">
    <property type="entry name" value="Ankyrin repeat"/>
    <property type="match status" value="1"/>
</dbReference>
<dbReference type="PROSITE" id="PS50297">
    <property type="entry name" value="ANK_REP_REGION"/>
    <property type="match status" value="2"/>
</dbReference>
<dbReference type="PANTHER" id="PTHR24189:SF50">
    <property type="entry name" value="ANKYRIN REPEAT AND SOCS BOX PROTEIN 2"/>
    <property type="match status" value="1"/>
</dbReference>
<gene>
    <name evidence="4" type="ORF">PG999_009012</name>
</gene>
<sequence length="296" mass="32223">MESPAYSSIESSCRDGDLPSVKSLLPSLRQQSTDLNADMKSLLMTACQHAEADIASYLLTQGAEWDHYLPIMIGRRAKSNQYIPIFQLFLDHGWDINTDHHGFGTALLNLALVLYLLANGADANMEAFQPGAKTRMMHSLPGRAHGMMPLDSAASRGCVEVIRVLLDHGARLEGANPLHKAAAEPCASEAEDIARIQTMEFLITEKGMDINALQSFTPGSSAIPSDGRPAIMATPLHYAARWQNQSRVKFLLEHGADPTKQASDGGTPLEWAITMNDEETGGLDPEIETLLREASN</sequence>
<dbReference type="InterPro" id="IPR036770">
    <property type="entry name" value="Ankyrin_rpt-contain_sf"/>
</dbReference>
<organism evidence="4 5">
    <name type="scientific">Apiospora kogelbergensis</name>
    <dbReference type="NCBI Taxonomy" id="1337665"/>
    <lineage>
        <taxon>Eukaryota</taxon>
        <taxon>Fungi</taxon>
        <taxon>Dikarya</taxon>
        <taxon>Ascomycota</taxon>
        <taxon>Pezizomycotina</taxon>
        <taxon>Sordariomycetes</taxon>
        <taxon>Xylariomycetidae</taxon>
        <taxon>Amphisphaeriales</taxon>
        <taxon>Apiosporaceae</taxon>
        <taxon>Apiospora</taxon>
    </lineage>
</organism>
<dbReference type="SMART" id="SM00248">
    <property type="entry name" value="ANK"/>
    <property type="match status" value="4"/>
</dbReference>
<dbReference type="InterPro" id="IPR050745">
    <property type="entry name" value="Multifunctional_regulatory"/>
</dbReference>
<feature type="repeat" description="ANK" evidence="3">
    <location>
        <begin position="231"/>
        <end position="263"/>
    </location>
</feature>
<dbReference type="Pfam" id="PF12796">
    <property type="entry name" value="Ank_2"/>
    <property type="match status" value="1"/>
</dbReference>
<keyword evidence="1" id="KW-0677">Repeat</keyword>
<dbReference type="PANTHER" id="PTHR24189">
    <property type="entry name" value="MYOTROPHIN"/>
    <property type="match status" value="1"/>
</dbReference>
<dbReference type="Gene3D" id="1.25.40.20">
    <property type="entry name" value="Ankyrin repeat-containing domain"/>
    <property type="match status" value="2"/>
</dbReference>
<dbReference type="Proteomes" id="UP001392437">
    <property type="component" value="Unassembled WGS sequence"/>
</dbReference>
<evidence type="ECO:0000256" key="3">
    <source>
        <dbReference type="PROSITE-ProRule" id="PRU00023"/>
    </source>
</evidence>
<accession>A0AAW0QST1</accession>
<evidence type="ECO:0008006" key="6">
    <source>
        <dbReference type="Google" id="ProtNLM"/>
    </source>
</evidence>
<protein>
    <recommendedName>
        <fullName evidence="6">Ankyrin repeat-containing protein</fullName>
    </recommendedName>
</protein>